<evidence type="ECO:0000256" key="1">
    <source>
        <dbReference type="SAM" id="Phobius"/>
    </source>
</evidence>
<accession>A0A7I7QLX7</accession>
<gene>
    <name evidence="2" type="ORF">MSEDJ_13710</name>
</gene>
<evidence type="ECO:0000313" key="2">
    <source>
        <dbReference type="EMBL" id="BBY27275.1"/>
    </source>
</evidence>
<reference evidence="2 3" key="1">
    <citation type="journal article" date="2019" name="Emerg. Microbes Infect.">
        <title>Comprehensive subspecies identification of 175 nontuberculous mycobacteria species based on 7547 genomic profiles.</title>
        <authorList>
            <person name="Matsumoto Y."/>
            <person name="Kinjo T."/>
            <person name="Motooka D."/>
            <person name="Nabeya D."/>
            <person name="Jung N."/>
            <person name="Uechi K."/>
            <person name="Horii T."/>
            <person name="Iida T."/>
            <person name="Fujita J."/>
            <person name="Nakamura S."/>
        </authorList>
    </citation>
    <scope>NUCLEOTIDE SEQUENCE [LARGE SCALE GENOMIC DNA]</scope>
    <source>
        <strain evidence="2 3">JCM 17899</strain>
    </source>
</reference>
<dbReference type="KEGG" id="msei:MSEDJ_13710"/>
<organism evidence="2 3">
    <name type="scientific">Mycolicibacterium sediminis</name>
    <dbReference type="NCBI Taxonomy" id="1286180"/>
    <lineage>
        <taxon>Bacteria</taxon>
        <taxon>Bacillati</taxon>
        <taxon>Actinomycetota</taxon>
        <taxon>Actinomycetes</taxon>
        <taxon>Mycobacteriales</taxon>
        <taxon>Mycobacteriaceae</taxon>
        <taxon>Mycolicibacterium</taxon>
    </lineage>
</organism>
<dbReference type="Proteomes" id="UP000467193">
    <property type="component" value="Chromosome"/>
</dbReference>
<feature type="transmembrane region" description="Helical" evidence="1">
    <location>
        <begin position="40"/>
        <end position="61"/>
    </location>
</feature>
<feature type="transmembrane region" description="Helical" evidence="1">
    <location>
        <begin position="123"/>
        <end position="141"/>
    </location>
</feature>
<dbReference type="EMBL" id="AP022588">
    <property type="protein sequence ID" value="BBY27275.1"/>
    <property type="molecule type" value="Genomic_DNA"/>
</dbReference>
<evidence type="ECO:0000313" key="3">
    <source>
        <dbReference type="Proteomes" id="UP000467193"/>
    </source>
</evidence>
<sequence length="253" mass="28250">MSPMKTSGYLSLAFIFAILMGGGGFTAIWTAIWFARGSLLTATLCSGASLLLFSILFHLAFPLTGAAHPRAEHGAGGTTVRPQRYADRIFSAGLLTGVLSAIAFLVFSQFGLVDFIPSNVNGLVMPAACIFYVVYGVPTLYRSAKYRDGKHLRLNPEGFEVWDSQWNSYARRAWDDVEQIRDHPLKGRTSFTEMIVFVLPKNRSAKLGSGTITANSDALLQWTRFYWQHPEYRDELTDARALQRLHDEKFTVQ</sequence>
<keyword evidence="3" id="KW-1185">Reference proteome</keyword>
<dbReference type="AlphaFoldDB" id="A0A7I7QLX7"/>
<keyword evidence="1" id="KW-1133">Transmembrane helix</keyword>
<feature type="transmembrane region" description="Helical" evidence="1">
    <location>
        <begin position="12"/>
        <end position="34"/>
    </location>
</feature>
<proteinExistence type="predicted"/>
<keyword evidence="1" id="KW-0472">Membrane</keyword>
<name>A0A7I7QLX7_9MYCO</name>
<keyword evidence="1" id="KW-0812">Transmembrane</keyword>
<protein>
    <submittedName>
        <fullName evidence="2">Uncharacterized protein</fullName>
    </submittedName>
</protein>
<feature type="transmembrane region" description="Helical" evidence="1">
    <location>
        <begin position="89"/>
        <end position="111"/>
    </location>
</feature>